<sequence>MSEIASVCFFSVLTRDSMWGFAFNPQFGSFCSIIFSSCPKYPALNPLSTFHTPETQSSVKASTRATSSIGVQVCDGCFSLFLPLLAVEDLEFACKSILHFQNSRLLISNTSYRINKLKPKQWQNNNMSL</sequence>
<name>A0A2P6R1R1_ROSCH</name>
<gene>
    <name evidence="1" type="ORF">RchiOBHm_Chr4g0435291</name>
</gene>
<reference evidence="1 2" key="1">
    <citation type="journal article" date="2018" name="Nat. Genet.">
        <title>The Rosa genome provides new insights in the design of modern roses.</title>
        <authorList>
            <person name="Bendahmane M."/>
        </authorList>
    </citation>
    <scope>NUCLEOTIDE SEQUENCE [LARGE SCALE GENOMIC DNA]</scope>
    <source>
        <strain evidence="2">cv. Old Blush</strain>
    </source>
</reference>
<evidence type="ECO:0000313" key="2">
    <source>
        <dbReference type="Proteomes" id="UP000238479"/>
    </source>
</evidence>
<protein>
    <submittedName>
        <fullName evidence="1">Uncharacterized protein</fullName>
    </submittedName>
</protein>
<accession>A0A2P6R1R1</accession>
<dbReference type="EMBL" id="PDCK01000042">
    <property type="protein sequence ID" value="PRQ40372.1"/>
    <property type="molecule type" value="Genomic_DNA"/>
</dbReference>
<evidence type="ECO:0000313" key="1">
    <source>
        <dbReference type="EMBL" id="PRQ40372.1"/>
    </source>
</evidence>
<organism evidence="1 2">
    <name type="scientific">Rosa chinensis</name>
    <name type="common">China rose</name>
    <dbReference type="NCBI Taxonomy" id="74649"/>
    <lineage>
        <taxon>Eukaryota</taxon>
        <taxon>Viridiplantae</taxon>
        <taxon>Streptophyta</taxon>
        <taxon>Embryophyta</taxon>
        <taxon>Tracheophyta</taxon>
        <taxon>Spermatophyta</taxon>
        <taxon>Magnoliopsida</taxon>
        <taxon>eudicotyledons</taxon>
        <taxon>Gunneridae</taxon>
        <taxon>Pentapetalae</taxon>
        <taxon>rosids</taxon>
        <taxon>fabids</taxon>
        <taxon>Rosales</taxon>
        <taxon>Rosaceae</taxon>
        <taxon>Rosoideae</taxon>
        <taxon>Rosoideae incertae sedis</taxon>
        <taxon>Rosa</taxon>
    </lineage>
</organism>
<comment type="caution">
    <text evidence="1">The sequence shown here is derived from an EMBL/GenBank/DDBJ whole genome shotgun (WGS) entry which is preliminary data.</text>
</comment>
<proteinExistence type="predicted"/>
<dbReference type="AlphaFoldDB" id="A0A2P6R1R1"/>
<keyword evidence="2" id="KW-1185">Reference proteome</keyword>
<dbReference type="Proteomes" id="UP000238479">
    <property type="component" value="Chromosome 4"/>
</dbReference>
<dbReference type="Gramene" id="PRQ40372">
    <property type="protein sequence ID" value="PRQ40372"/>
    <property type="gene ID" value="RchiOBHm_Chr4g0435291"/>
</dbReference>